<organism evidence="2 3">
    <name type="scientific">Frankia nepalensis</name>
    <dbReference type="NCBI Taxonomy" id="1836974"/>
    <lineage>
        <taxon>Bacteria</taxon>
        <taxon>Bacillati</taxon>
        <taxon>Actinomycetota</taxon>
        <taxon>Actinomycetes</taxon>
        <taxon>Frankiales</taxon>
        <taxon>Frankiaceae</taxon>
        <taxon>Frankia</taxon>
    </lineage>
</organism>
<dbReference type="SUPFAM" id="SSF52096">
    <property type="entry name" value="ClpP/crotonase"/>
    <property type="match status" value="1"/>
</dbReference>
<comment type="caution">
    <text evidence="2">The sequence shown here is derived from an EMBL/GenBank/DDBJ whole genome shotgun (WGS) entry which is preliminary data.</text>
</comment>
<dbReference type="Pfam" id="PF00378">
    <property type="entry name" value="ECH_1"/>
    <property type="match status" value="1"/>
</dbReference>
<protein>
    <submittedName>
        <fullName evidence="2">Enoyl-CoA hydratase/isomerase family protein</fullName>
    </submittedName>
</protein>
<dbReference type="EMBL" id="JAEACQ010000157">
    <property type="protein sequence ID" value="MBL7627148.1"/>
    <property type="molecule type" value="Genomic_DNA"/>
</dbReference>
<dbReference type="Gene3D" id="3.90.226.10">
    <property type="entry name" value="2-enoyl-CoA Hydratase, Chain A, domain 1"/>
    <property type="match status" value="1"/>
</dbReference>
<gene>
    <name evidence="2" type="ORF">I7412_08200</name>
</gene>
<evidence type="ECO:0000313" key="3">
    <source>
        <dbReference type="Proteomes" id="UP000604475"/>
    </source>
</evidence>
<dbReference type="InterPro" id="IPR001753">
    <property type="entry name" value="Enoyl-CoA_hydra/iso"/>
</dbReference>
<dbReference type="CDD" id="cd06558">
    <property type="entry name" value="crotonase-like"/>
    <property type="match status" value="1"/>
</dbReference>
<dbReference type="PANTHER" id="PTHR43459">
    <property type="entry name" value="ENOYL-COA HYDRATASE"/>
    <property type="match status" value="1"/>
</dbReference>
<accession>A0A937UMK1</accession>
<dbReference type="InterPro" id="IPR014748">
    <property type="entry name" value="Enoyl-CoA_hydra_C"/>
</dbReference>
<evidence type="ECO:0000256" key="1">
    <source>
        <dbReference type="ARBA" id="ARBA00005254"/>
    </source>
</evidence>
<dbReference type="Proteomes" id="UP000604475">
    <property type="component" value="Unassembled WGS sequence"/>
</dbReference>
<dbReference type="PANTHER" id="PTHR43459:SF1">
    <property type="entry name" value="EG:BACN32G11.4 PROTEIN"/>
    <property type="match status" value="1"/>
</dbReference>
<reference evidence="2" key="1">
    <citation type="submission" date="2020-12" db="EMBL/GenBank/DDBJ databases">
        <title>Genomic characterization of non-nitrogen-fixing Frankia strains.</title>
        <authorList>
            <person name="Carlos-Shanley C."/>
            <person name="Guerra T."/>
            <person name="Hahn D."/>
        </authorList>
    </citation>
    <scope>NUCLEOTIDE SEQUENCE</scope>
    <source>
        <strain evidence="2">CN6</strain>
    </source>
</reference>
<dbReference type="InterPro" id="IPR029045">
    <property type="entry name" value="ClpP/crotonase-like_dom_sf"/>
</dbReference>
<proteinExistence type="inferred from homology"/>
<keyword evidence="3" id="KW-1185">Reference proteome</keyword>
<dbReference type="GO" id="GO:0003824">
    <property type="term" value="F:catalytic activity"/>
    <property type="evidence" value="ECO:0007669"/>
    <property type="project" value="UniProtKB-ARBA"/>
</dbReference>
<dbReference type="Gene3D" id="1.10.12.10">
    <property type="entry name" value="Lyase 2-enoyl-coa Hydratase, Chain A, domain 2"/>
    <property type="match status" value="1"/>
</dbReference>
<name>A0A937UMK1_9ACTN</name>
<evidence type="ECO:0000313" key="2">
    <source>
        <dbReference type="EMBL" id="MBL7627148.1"/>
    </source>
</evidence>
<sequence>MSASEVAGPAYESVPGLDVVLDGPVLRLTLDRPTKRNAINDTMMYALIDAITQAGTDEAVRVILLRGNGENFCGGADIVARNAAGGARPRAGSIQRRLPYQAHRLIPLICSVQTPVVCAVQGWTTGIGLALAVAADVTVAAADTRFWAPFAERGFTPDSGLTWLLPRRVGEVRARRMLLLGERVDAATAVDWGLVHAAAAAEDLDAATGDVVARLAAGPTVGLGLTKWLTHVGAWTNLDDHLRNEAFGMELSSRSEDFREGLASFAAKRSPNFKGR</sequence>
<dbReference type="AlphaFoldDB" id="A0A937UMK1"/>
<comment type="similarity">
    <text evidence="1">Belongs to the enoyl-CoA hydratase/isomerase family.</text>
</comment>